<dbReference type="Pfam" id="PF01121">
    <property type="entry name" value="CoaE"/>
    <property type="match status" value="1"/>
</dbReference>
<dbReference type="CDD" id="cd02022">
    <property type="entry name" value="DPCK"/>
    <property type="match status" value="1"/>
</dbReference>
<dbReference type="GO" id="GO:0005524">
    <property type="term" value="F:ATP binding"/>
    <property type="evidence" value="ECO:0007669"/>
    <property type="project" value="UniProtKB-KW"/>
</dbReference>
<dbReference type="SUPFAM" id="SSF52540">
    <property type="entry name" value="P-loop containing nucleoside triphosphate hydrolases"/>
    <property type="match status" value="1"/>
</dbReference>
<protein>
    <recommendedName>
        <fullName evidence="5">Coenzyme A synthase</fullName>
    </recommendedName>
</protein>
<proteinExistence type="predicted"/>
<dbReference type="Gene3D" id="3.40.50.300">
    <property type="entry name" value="P-loop containing nucleotide triphosphate hydrolases"/>
    <property type="match status" value="1"/>
</dbReference>
<evidence type="ECO:0000313" key="3">
    <source>
        <dbReference type="EMBL" id="KAF6415369.1"/>
    </source>
</evidence>
<dbReference type="PANTHER" id="PTHR10695:SF46">
    <property type="entry name" value="BIFUNCTIONAL COENZYME A SYNTHASE-RELATED"/>
    <property type="match status" value="1"/>
</dbReference>
<dbReference type="GO" id="GO:0004595">
    <property type="term" value="F:pantetheine-phosphate adenylyltransferase activity"/>
    <property type="evidence" value="ECO:0007669"/>
    <property type="project" value="TreeGrafter"/>
</dbReference>
<dbReference type="InterPro" id="IPR001977">
    <property type="entry name" value="Depp_CoAkinase"/>
</dbReference>
<dbReference type="Proteomes" id="UP000550707">
    <property type="component" value="Unassembled WGS sequence"/>
</dbReference>
<dbReference type="AlphaFoldDB" id="A0A7J8CXA5"/>
<accession>A0A7J8CXA5</accession>
<keyword evidence="2" id="KW-0067">ATP-binding</keyword>
<dbReference type="GO" id="GO:0004140">
    <property type="term" value="F:dephospho-CoA kinase activity"/>
    <property type="evidence" value="ECO:0007669"/>
    <property type="project" value="InterPro"/>
</dbReference>
<comment type="caution">
    <text evidence="3">The sequence shown here is derived from an EMBL/GenBank/DDBJ whole genome shotgun (WGS) entry which is preliminary data.</text>
</comment>
<evidence type="ECO:0000313" key="4">
    <source>
        <dbReference type="Proteomes" id="UP000550707"/>
    </source>
</evidence>
<dbReference type="InterPro" id="IPR027417">
    <property type="entry name" value="P-loop_NTPase"/>
</dbReference>
<keyword evidence="4" id="KW-1185">Reference proteome</keyword>
<evidence type="ECO:0008006" key="5">
    <source>
        <dbReference type="Google" id="ProtNLM"/>
    </source>
</evidence>
<evidence type="ECO:0000256" key="2">
    <source>
        <dbReference type="ARBA" id="ARBA00022840"/>
    </source>
</evidence>
<dbReference type="PANTHER" id="PTHR10695">
    <property type="entry name" value="DEPHOSPHO-COA KINASE-RELATED"/>
    <property type="match status" value="1"/>
</dbReference>
<evidence type="ECO:0000256" key="1">
    <source>
        <dbReference type="ARBA" id="ARBA00022741"/>
    </source>
</evidence>
<keyword evidence="1" id="KW-0547">Nucleotide-binding</keyword>
<sequence length="143" mass="15968">MPLTPWEFPHSKPDHPLSQGLCFTAWLTGSKWQGTAGSNWSLPTGKHVCVIEAAVLLEAGWQNMVHEVWTIVIPETEAVRRIVERDGLSEAAAQSRLQSQMSGQQLVDQSHVVLSTLWEPHVTQSQVEKAWALLQKRVDAIKP</sequence>
<name>A0A7J8CXA5_MOLMO</name>
<organism evidence="3 4">
    <name type="scientific">Molossus molossus</name>
    <name type="common">Pallas' mastiff bat</name>
    <name type="synonym">Vespertilio molossus</name>
    <dbReference type="NCBI Taxonomy" id="27622"/>
    <lineage>
        <taxon>Eukaryota</taxon>
        <taxon>Metazoa</taxon>
        <taxon>Chordata</taxon>
        <taxon>Craniata</taxon>
        <taxon>Vertebrata</taxon>
        <taxon>Euteleostomi</taxon>
        <taxon>Mammalia</taxon>
        <taxon>Eutheria</taxon>
        <taxon>Laurasiatheria</taxon>
        <taxon>Chiroptera</taxon>
        <taxon>Yangochiroptera</taxon>
        <taxon>Molossidae</taxon>
        <taxon>Molossus</taxon>
    </lineage>
</organism>
<dbReference type="PROSITE" id="PS51219">
    <property type="entry name" value="DPCK"/>
    <property type="match status" value="1"/>
</dbReference>
<gene>
    <name evidence="3" type="ORF">HJG59_003121</name>
</gene>
<dbReference type="GO" id="GO:0015937">
    <property type="term" value="P:coenzyme A biosynthetic process"/>
    <property type="evidence" value="ECO:0007669"/>
    <property type="project" value="InterPro"/>
</dbReference>
<reference evidence="3 4" key="1">
    <citation type="journal article" date="2020" name="Nature">
        <title>Six reference-quality genomes reveal evolution of bat adaptations.</title>
        <authorList>
            <person name="Jebb D."/>
            <person name="Huang Z."/>
            <person name="Pippel M."/>
            <person name="Hughes G.M."/>
            <person name="Lavrichenko K."/>
            <person name="Devanna P."/>
            <person name="Winkler S."/>
            <person name="Jermiin L.S."/>
            <person name="Skirmuntt E.C."/>
            <person name="Katzourakis A."/>
            <person name="Burkitt-Gray L."/>
            <person name="Ray D.A."/>
            <person name="Sullivan K.A.M."/>
            <person name="Roscito J.G."/>
            <person name="Kirilenko B.M."/>
            <person name="Davalos L.M."/>
            <person name="Corthals A.P."/>
            <person name="Power M.L."/>
            <person name="Jones G."/>
            <person name="Ransome R.D."/>
            <person name="Dechmann D.K.N."/>
            <person name="Locatelli A.G."/>
            <person name="Puechmaille S.J."/>
            <person name="Fedrigo O."/>
            <person name="Jarvis E.D."/>
            <person name="Hiller M."/>
            <person name="Vernes S.C."/>
            <person name="Myers E.W."/>
            <person name="Teeling E.C."/>
        </authorList>
    </citation>
    <scope>NUCLEOTIDE SEQUENCE [LARGE SCALE GENOMIC DNA]</scope>
    <source>
        <strain evidence="3">MMolMol1</strain>
        <tissue evidence="3">Muscle</tissue>
    </source>
</reference>
<dbReference type="EMBL" id="JACASF010000019">
    <property type="protein sequence ID" value="KAF6415369.1"/>
    <property type="molecule type" value="Genomic_DNA"/>
</dbReference>